<sequence>MSSKSEMDELLLSRCADYHQRCRYWAKSGECVQNAWMLENCRWSCGTCVGFWELRQLCRMGGNGRGKRAADGMPSIDFANMDMSSLISRFVREVNRNRTNEEGDGFGLPLRGIPVVGGGASDGASGQLSESPPNDSSNSNQNASPQAPKDDPCKKAPTKALRLYCTQLYRWDQSARFAPSNQEAVTLNPSIPDAGLLAADIAPGAGVSMNSPGGEKAGPNIDEGPPPIPPSAAPPPSSKSKNIDEGPPPLVGAAAPPQVPSSKADFDADAFQPPAGPAPPQKGTVSSNVDPCAAAQTKSQHFVCQKLFKWDKNARAAPPVLTAIPKMPSIAGVPPPDFLVGDLAPIAATIYQCMDLGCLCRYIGGNGQEGSNICQLANGQPLRKALRKEYRMLTDDERARYHAALKAIKQSGEYDNIARIHSNPTIVGGAHSGPAFLPWHREYLKRMEIALRQVDPTIAIPYWDSSLEAQLPTPADSHLFTKEFMGTTDEQGNLVYGHFANWKTIDGNPNIRRMVGRDGKGFTEDEINWFLNQVQIDQIMSYSAPQPGVCAIKMEFRWMEITHGNVHLFVGGSFVLPNGTDEADGDMAEQTRSANDPIFFMHHSFVDFLWEMWRQSKQTRENREKEYPMDNAQCASPQHFGSAPMRPFEPWQNRDGLNNKYTDNMFEYAPRPTCQMGPNCGSKLLFCDRSHGQPHCAAKVRPGGNCTGFINGEDVCLNGICQNGQCQQTNNDNTPTPMPPSPATTEKPIRPVQSCYNEHECCSVWAQKGECQQNPGYMSAWCKASCQKCQPDYDLYQECNNRHPNCQTWTSQGQCQRNQFWMAENCRQSCGKCRVSRQQVCSGGQGSQQNRDRITLAPPASKCASRSCFNENICCQLWGLAGECRRNPTWMNCFCRVSCGRCIPQDYDFGGCADYSPRCRYWANSGECGRNAWMLENCRWSCGTCVGFWELRQLCRMGGNGRGKRAADGMPSIDFANMDMSSLISRFVREVNRNRTNEEGDGFDPPLRGIPVVGGGASDAVRSAGPPSDRLAEN</sequence>
<feature type="domain" description="ShKT" evidence="4">
    <location>
        <begin position="912"/>
        <end position="945"/>
    </location>
</feature>
<feature type="domain" description="ShKT" evidence="4">
    <location>
        <begin position="799"/>
        <end position="833"/>
    </location>
</feature>
<feature type="disulfide bond" evidence="2">
    <location>
        <begin position="755"/>
        <end position="789"/>
    </location>
</feature>
<name>A0A914HN00_GLORO</name>
<feature type="region of interest" description="Disordered" evidence="3">
    <location>
        <begin position="207"/>
        <end position="289"/>
    </location>
</feature>
<feature type="domain" description="ShKT" evidence="4">
    <location>
        <begin position="755"/>
        <end position="789"/>
    </location>
</feature>
<evidence type="ECO:0000313" key="5">
    <source>
        <dbReference type="Proteomes" id="UP000887572"/>
    </source>
</evidence>
<dbReference type="InterPro" id="IPR003582">
    <property type="entry name" value="ShKT_dom"/>
</dbReference>
<proteinExistence type="predicted"/>
<feature type="region of interest" description="Disordered" evidence="3">
    <location>
        <begin position="995"/>
        <end position="1034"/>
    </location>
</feature>
<dbReference type="GO" id="GO:0046872">
    <property type="term" value="F:metal ion binding"/>
    <property type="evidence" value="ECO:0007669"/>
    <property type="project" value="UniProtKB-KW"/>
</dbReference>
<accession>A0A914HN00</accession>
<dbReference type="InterPro" id="IPR002227">
    <property type="entry name" value="Tyrosinase_Cu-bd"/>
</dbReference>
<dbReference type="PANTHER" id="PTHR11474">
    <property type="entry name" value="TYROSINASE FAMILY MEMBER"/>
    <property type="match status" value="1"/>
</dbReference>
<feature type="disulfide bond" evidence="2">
    <location>
        <begin position="868"/>
        <end position="902"/>
    </location>
</feature>
<dbReference type="SUPFAM" id="SSF48056">
    <property type="entry name" value="Di-copper centre-containing domain"/>
    <property type="match status" value="1"/>
</dbReference>
<dbReference type="AlphaFoldDB" id="A0A914HN00"/>
<evidence type="ECO:0000256" key="2">
    <source>
        <dbReference type="PROSITE-ProRule" id="PRU01005"/>
    </source>
</evidence>
<dbReference type="InterPro" id="IPR008922">
    <property type="entry name" value="Di-copper_centre_dom_sf"/>
</dbReference>
<keyword evidence="5" id="KW-1185">Reference proteome</keyword>
<protein>
    <submittedName>
        <fullName evidence="6">ShKT domain-containing protein</fullName>
    </submittedName>
</protein>
<feature type="domain" description="ShKT" evidence="4">
    <location>
        <begin position="868"/>
        <end position="902"/>
    </location>
</feature>
<feature type="region of interest" description="Disordered" evidence="3">
    <location>
        <begin position="119"/>
        <end position="155"/>
    </location>
</feature>
<dbReference type="PROSITE" id="PS51670">
    <property type="entry name" value="SHKT"/>
    <property type="match status" value="5"/>
</dbReference>
<dbReference type="PROSITE" id="PS00498">
    <property type="entry name" value="TYROSINASE_2"/>
    <property type="match status" value="1"/>
</dbReference>
<keyword evidence="1" id="KW-0479">Metal-binding</keyword>
<evidence type="ECO:0000256" key="3">
    <source>
        <dbReference type="SAM" id="MobiDB-lite"/>
    </source>
</evidence>
<dbReference type="InterPro" id="IPR050316">
    <property type="entry name" value="Tyrosinase/Hemocyanin"/>
</dbReference>
<dbReference type="PROSITE" id="PS00497">
    <property type="entry name" value="TYROSINASE_1"/>
    <property type="match status" value="1"/>
</dbReference>
<keyword evidence="2" id="KW-1015">Disulfide bond</keyword>
<feature type="compositionally biased region" description="Low complexity" evidence="3">
    <location>
        <begin position="122"/>
        <end position="147"/>
    </location>
</feature>
<feature type="compositionally biased region" description="Pro residues" evidence="3">
    <location>
        <begin position="224"/>
        <end position="237"/>
    </location>
</feature>
<dbReference type="GO" id="GO:0016491">
    <property type="term" value="F:oxidoreductase activity"/>
    <property type="evidence" value="ECO:0007669"/>
    <property type="project" value="InterPro"/>
</dbReference>
<dbReference type="SMART" id="SM00254">
    <property type="entry name" value="ShKT"/>
    <property type="match status" value="5"/>
</dbReference>
<dbReference type="WBParaSite" id="Gr19_v10_g30.t1">
    <property type="protein sequence ID" value="Gr19_v10_g30.t1"/>
    <property type="gene ID" value="Gr19_v10_g30"/>
</dbReference>
<evidence type="ECO:0000259" key="4">
    <source>
        <dbReference type="PROSITE" id="PS51670"/>
    </source>
</evidence>
<dbReference type="Proteomes" id="UP000887572">
    <property type="component" value="Unplaced"/>
</dbReference>
<comment type="caution">
    <text evidence="2">Lacks conserved residue(s) required for the propagation of feature annotation.</text>
</comment>
<dbReference type="Pfam" id="PF01549">
    <property type="entry name" value="ShK"/>
    <property type="match status" value="5"/>
</dbReference>
<dbReference type="PRINTS" id="PR00092">
    <property type="entry name" value="TYROSINASE"/>
</dbReference>
<reference evidence="6" key="1">
    <citation type="submission" date="2022-11" db="UniProtKB">
        <authorList>
            <consortium name="WormBaseParasite"/>
        </authorList>
    </citation>
    <scope>IDENTIFICATION</scope>
</reference>
<feature type="disulfide bond" evidence="2">
    <location>
        <begin position="799"/>
        <end position="833"/>
    </location>
</feature>
<dbReference type="PANTHER" id="PTHR11474:SF21">
    <property type="entry name" value="SHKT DOMAIN-CONTAINING PROTEIN"/>
    <property type="match status" value="1"/>
</dbReference>
<feature type="domain" description="ShKT" evidence="4">
    <location>
        <begin position="15"/>
        <end position="48"/>
    </location>
</feature>
<evidence type="ECO:0000313" key="6">
    <source>
        <dbReference type="WBParaSite" id="Gr19_v10_g30.t1"/>
    </source>
</evidence>
<organism evidence="5 6">
    <name type="scientific">Globodera rostochiensis</name>
    <name type="common">Golden nematode worm</name>
    <name type="synonym">Heterodera rostochiensis</name>
    <dbReference type="NCBI Taxonomy" id="31243"/>
    <lineage>
        <taxon>Eukaryota</taxon>
        <taxon>Metazoa</taxon>
        <taxon>Ecdysozoa</taxon>
        <taxon>Nematoda</taxon>
        <taxon>Chromadorea</taxon>
        <taxon>Rhabditida</taxon>
        <taxon>Tylenchina</taxon>
        <taxon>Tylenchomorpha</taxon>
        <taxon>Tylenchoidea</taxon>
        <taxon>Heteroderidae</taxon>
        <taxon>Heteroderinae</taxon>
        <taxon>Globodera</taxon>
    </lineage>
</organism>
<dbReference type="Gene3D" id="1.10.1280.10">
    <property type="entry name" value="Di-copper center containing domain from catechol oxidase"/>
    <property type="match status" value="1"/>
</dbReference>
<evidence type="ECO:0000256" key="1">
    <source>
        <dbReference type="ARBA" id="ARBA00022723"/>
    </source>
</evidence>
<dbReference type="Pfam" id="PF00264">
    <property type="entry name" value="Tyrosinase"/>
    <property type="match status" value="1"/>
</dbReference>